<dbReference type="PANTHER" id="PTHR43167:SF1">
    <property type="entry name" value="PUTATIVE (AFU_ORTHOLOGUE AFUA_6G01830)-RELATED"/>
    <property type="match status" value="1"/>
</dbReference>
<dbReference type="GO" id="GO:0032259">
    <property type="term" value="P:methylation"/>
    <property type="evidence" value="ECO:0007669"/>
    <property type="project" value="UniProtKB-KW"/>
</dbReference>
<dbReference type="InterPro" id="IPR029063">
    <property type="entry name" value="SAM-dependent_MTases_sf"/>
</dbReference>
<dbReference type="RefSeq" id="WP_125053210.1">
    <property type="nucleotide sequence ID" value="NZ_BHZD01000001.1"/>
</dbReference>
<dbReference type="SUPFAM" id="SSF53335">
    <property type="entry name" value="S-adenosyl-L-methionine-dependent methyltransferases"/>
    <property type="match status" value="1"/>
</dbReference>
<gene>
    <name evidence="4" type="ORF">GKJPGBOP_01615</name>
</gene>
<dbReference type="InterPro" id="IPR002935">
    <property type="entry name" value="SAM_O-MeTrfase"/>
</dbReference>
<keyword evidence="1 4" id="KW-0489">Methyltransferase</keyword>
<dbReference type="AlphaFoldDB" id="A0A401VY10"/>
<name>A0A401VY10_STREY</name>
<dbReference type="Proteomes" id="UP000286746">
    <property type="component" value="Unassembled WGS sequence"/>
</dbReference>
<dbReference type="EMBL" id="BHZD01000001">
    <property type="protein sequence ID" value="GCD41957.1"/>
    <property type="molecule type" value="Genomic_DNA"/>
</dbReference>
<evidence type="ECO:0000256" key="3">
    <source>
        <dbReference type="ARBA" id="ARBA00022691"/>
    </source>
</evidence>
<reference evidence="4 5" key="1">
    <citation type="submission" date="2018-11" db="EMBL/GenBank/DDBJ databases">
        <title>Whole genome sequence of Streptomyces paromomycinus NBRC 15454(T).</title>
        <authorList>
            <person name="Komaki H."/>
            <person name="Tamura T."/>
        </authorList>
    </citation>
    <scope>NUCLEOTIDE SEQUENCE [LARGE SCALE GENOMIC DNA]</scope>
    <source>
        <strain evidence="4 5">NBRC 15454</strain>
    </source>
</reference>
<dbReference type="PROSITE" id="PS51682">
    <property type="entry name" value="SAM_OMT_I"/>
    <property type="match status" value="1"/>
</dbReference>
<proteinExistence type="predicted"/>
<keyword evidence="3" id="KW-0949">S-adenosyl-L-methionine</keyword>
<dbReference type="GO" id="GO:0008171">
    <property type="term" value="F:O-methyltransferase activity"/>
    <property type="evidence" value="ECO:0007669"/>
    <property type="project" value="InterPro"/>
</dbReference>
<dbReference type="PANTHER" id="PTHR43167">
    <property type="entry name" value="PUTATIVE (AFU_ORTHOLOGUE AFUA_6G01830)-RELATED"/>
    <property type="match status" value="1"/>
</dbReference>
<keyword evidence="2 4" id="KW-0808">Transferase</keyword>
<sequence length="229" mass="24445">MGPVPADPYIRFTAVLAGLEERSLKEQRELDALRAQGGTALRDRAGAFMLDVGPDVGQLLNTLVRAMAARTVVEVGGSVGYSTLWLAEAVRATGGRLYSIEVDPAKQAEQRDNVAEAGLADVVELTALEAPALVPTLPGPVDLVLLDHWKELYVRDFDACWPALRPGGLVVADNILVPKKNAEVIAAYRRHVGGVPDAQSQVLKIGDGVEFTVKREARPGVPRRPGSGP</sequence>
<protein>
    <submittedName>
        <fullName evidence="4">O-methyltransferase</fullName>
    </submittedName>
</protein>
<evidence type="ECO:0000313" key="4">
    <source>
        <dbReference type="EMBL" id="GCD41957.1"/>
    </source>
</evidence>
<evidence type="ECO:0000256" key="2">
    <source>
        <dbReference type="ARBA" id="ARBA00022679"/>
    </source>
</evidence>
<evidence type="ECO:0000256" key="1">
    <source>
        <dbReference type="ARBA" id="ARBA00022603"/>
    </source>
</evidence>
<organism evidence="4 5">
    <name type="scientific">Streptomyces paromomycinus</name>
    <name type="common">Streptomyces rimosus subsp. paromomycinus</name>
    <dbReference type="NCBI Taxonomy" id="92743"/>
    <lineage>
        <taxon>Bacteria</taxon>
        <taxon>Bacillati</taxon>
        <taxon>Actinomycetota</taxon>
        <taxon>Actinomycetes</taxon>
        <taxon>Kitasatosporales</taxon>
        <taxon>Streptomycetaceae</taxon>
        <taxon>Streptomyces</taxon>
    </lineage>
</organism>
<accession>A0A401VY10</accession>
<comment type="caution">
    <text evidence="4">The sequence shown here is derived from an EMBL/GenBank/DDBJ whole genome shotgun (WGS) entry which is preliminary data.</text>
</comment>
<keyword evidence="5" id="KW-1185">Reference proteome</keyword>
<evidence type="ECO:0000313" key="5">
    <source>
        <dbReference type="Proteomes" id="UP000286746"/>
    </source>
</evidence>
<dbReference type="Gene3D" id="3.40.50.150">
    <property type="entry name" value="Vaccinia Virus protein VP39"/>
    <property type="match status" value="1"/>
</dbReference>
<dbReference type="CDD" id="cd02440">
    <property type="entry name" value="AdoMet_MTases"/>
    <property type="match status" value="1"/>
</dbReference>
<dbReference type="Pfam" id="PF13578">
    <property type="entry name" value="Methyltransf_24"/>
    <property type="match status" value="1"/>
</dbReference>